<evidence type="ECO:0000256" key="6">
    <source>
        <dbReference type="ARBA" id="ARBA00022989"/>
    </source>
</evidence>
<evidence type="ECO:0000256" key="9">
    <source>
        <dbReference type="SAM" id="MobiDB-lite"/>
    </source>
</evidence>
<dbReference type="GO" id="GO:0016020">
    <property type="term" value="C:membrane"/>
    <property type="evidence" value="ECO:0007669"/>
    <property type="project" value="UniProtKB-SubCell"/>
</dbReference>
<name>A0A9X0CET1_9CNID</name>
<comment type="caution">
    <text evidence="10">The sequence shown here is derived from an EMBL/GenBank/DDBJ whole genome shotgun (WGS) entry which is preliminary data.</text>
</comment>
<keyword evidence="5" id="KW-0812">Transmembrane</keyword>
<evidence type="ECO:0000313" key="11">
    <source>
        <dbReference type="Proteomes" id="UP001163046"/>
    </source>
</evidence>
<comment type="similarity">
    <text evidence="2 8">Belongs to the glycosyltransferase 92 family.</text>
</comment>
<dbReference type="OrthoDB" id="2526284at2759"/>
<evidence type="ECO:0000256" key="1">
    <source>
        <dbReference type="ARBA" id="ARBA00004167"/>
    </source>
</evidence>
<dbReference type="InterPro" id="IPR008166">
    <property type="entry name" value="Glyco_transf_92"/>
</dbReference>
<gene>
    <name evidence="10" type="ORF">OS493_018262</name>
</gene>
<keyword evidence="4 8" id="KW-0808">Transferase</keyword>
<dbReference type="PANTHER" id="PTHR21461:SF69">
    <property type="entry name" value="GLYCOSYLTRANSFERASE FAMILY 92 PROTEIN"/>
    <property type="match status" value="1"/>
</dbReference>
<keyword evidence="3 8" id="KW-0328">Glycosyltransferase</keyword>
<evidence type="ECO:0000256" key="4">
    <source>
        <dbReference type="ARBA" id="ARBA00022679"/>
    </source>
</evidence>
<dbReference type="GO" id="GO:0016757">
    <property type="term" value="F:glycosyltransferase activity"/>
    <property type="evidence" value="ECO:0007669"/>
    <property type="project" value="UniProtKB-UniRule"/>
</dbReference>
<dbReference type="Proteomes" id="UP001163046">
    <property type="component" value="Unassembled WGS sequence"/>
</dbReference>
<dbReference type="EC" id="2.4.1.-" evidence="8"/>
<dbReference type="Pfam" id="PF01697">
    <property type="entry name" value="Glyco_transf_92"/>
    <property type="match status" value="1"/>
</dbReference>
<keyword evidence="6" id="KW-1133">Transmembrane helix</keyword>
<evidence type="ECO:0000256" key="8">
    <source>
        <dbReference type="RuleBase" id="RU366017"/>
    </source>
</evidence>
<keyword evidence="11" id="KW-1185">Reference proteome</keyword>
<evidence type="ECO:0000256" key="3">
    <source>
        <dbReference type="ARBA" id="ARBA00022676"/>
    </source>
</evidence>
<keyword evidence="7" id="KW-0472">Membrane</keyword>
<comment type="subcellular location">
    <subcellularLocation>
        <location evidence="1">Membrane</location>
        <topology evidence="1">Single-pass membrane protein</topology>
    </subcellularLocation>
</comment>
<dbReference type="GO" id="GO:0005737">
    <property type="term" value="C:cytoplasm"/>
    <property type="evidence" value="ECO:0007669"/>
    <property type="project" value="TreeGrafter"/>
</dbReference>
<feature type="compositionally biased region" description="Polar residues" evidence="9">
    <location>
        <begin position="1"/>
        <end position="17"/>
    </location>
</feature>
<sequence>MATKQTPLHNEYSANSAKENDAKAETLAPENFFPPQISRYERCGNIREAEKLQFYEPLHGSVIYSAFLDYRFKEQTFIRMISILPSYGEPTQMYCHFMDSRTQQYFTSVVEIEELGTNEGFAYQGFVSSCDLPEEIDGYILCSVNISVEPEANRQTNKNTKEIPINVLDHRENTETYGLCVPPITGEISVARLVEFIELSRLLGVSHFTFYTSKATGKTLDVLRYYRGKGLLSIYPWELPYYIASNVQDNGQTAALNDCLYRNMGKFNYVAFNNLDEFIVSIQDKTTLQSL</sequence>
<dbReference type="AlphaFoldDB" id="A0A9X0CET1"/>
<protein>
    <recommendedName>
        <fullName evidence="8">Glycosyltransferase family 92 protein</fullName>
        <ecNumber evidence="8">2.4.1.-</ecNumber>
    </recommendedName>
</protein>
<dbReference type="PANTHER" id="PTHR21461">
    <property type="entry name" value="GLYCOSYLTRANSFERASE FAMILY 92 PROTEIN"/>
    <property type="match status" value="1"/>
</dbReference>
<proteinExistence type="inferred from homology"/>
<dbReference type="EMBL" id="MU827787">
    <property type="protein sequence ID" value="KAJ7333088.1"/>
    <property type="molecule type" value="Genomic_DNA"/>
</dbReference>
<evidence type="ECO:0000256" key="2">
    <source>
        <dbReference type="ARBA" id="ARBA00007647"/>
    </source>
</evidence>
<evidence type="ECO:0000256" key="5">
    <source>
        <dbReference type="ARBA" id="ARBA00022692"/>
    </source>
</evidence>
<accession>A0A9X0CET1</accession>
<evidence type="ECO:0000256" key="7">
    <source>
        <dbReference type="ARBA" id="ARBA00023136"/>
    </source>
</evidence>
<reference evidence="10" key="1">
    <citation type="submission" date="2023-01" db="EMBL/GenBank/DDBJ databases">
        <title>Genome assembly of the deep-sea coral Lophelia pertusa.</title>
        <authorList>
            <person name="Herrera S."/>
            <person name="Cordes E."/>
        </authorList>
    </citation>
    <scope>NUCLEOTIDE SEQUENCE</scope>
    <source>
        <strain evidence="10">USNM1676648</strain>
        <tissue evidence="10">Polyp</tissue>
    </source>
</reference>
<feature type="region of interest" description="Disordered" evidence="9">
    <location>
        <begin position="1"/>
        <end position="20"/>
    </location>
</feature>
<organism evidence="10 11">
    <name type="scientific">Desmophyllum pertusum</name>
    <dbReference type="NCBI Taxonomy" id="174260"/>
    <lineage>
        <taxon>Eukaryota</taxon>
        <taxon>Metazoa</taxon>
        <taxon>Cnidaria</taxon>
        <taxon>Anthozoa</taxon>
        <taxon>Hexacorallia</taxon>
        <taxon>Scleractinia</taxon>
        <taxon>Caryophylliina</taxon>
        <taxon>Caryophylliidae</taxon>
        <taxon>Desmophyllum</taxon>
    </lineage>
</organism>
<evidence type="ECO:0000313" key="10">
    <source>
        <dbReference type="EMBL" id="KAJ7333088.1"/>
    </source>
</evidence>